<reference evidence="2" key="2">
    <citation type="submission" date="2020-05" db="UniProtKB">
        <authorList>
            <consortium name="EnsemblMetazoa"/>
        </authorList>
    </citation>
    <scope>IDENTIFICATION</scope>
    <source>
        <strain evidence="2">FAR1</strain>
    </source>
</reference>
<accession>A0A182PZE8</accession>
<proteinExistence type="predicted"/>
<organism evidence="2 3">
    <name type="scientific">Anopheles farauti</name>
    <dbReference type="NCBI Taxonomy" id="69004"/>
    <lineage>
        <taxon>Eukaryota</taxon>
        <taxon>Metazoa</taxon>
        <taxon>Ecdysozoa</taxon>
        <taxon>Arthropoda</taxon>
        <taxon>Hexapoda</taxon>
        <taxon>Insecta</taxon>
        <taxon>Pterygota</taxon>
        <taxon>Neoptera</taxon>
        <taxon>Endopterygota</taxon>
        <taxon>Diptera</taxon>
        <taxon>Nematocera</taxon>
        <taxon>Culicoidea</taxon>
        <taxon>Culicidae</taxon>
        <taxon>Anophelinae</taxon>
        <taxon>Anopheles</taxon>
    </lineage>
</organism>
<feature type="region of interest" description="Disordered" evidence="1">
    <location>
        <begin position="1"/>
        <end position="56"/>
    </location>
</feature>
<evidence type="ECO:0000256" key="1">
    <source>
        <dbReference type="SAM" id="MobiDB-lite"/>
    </source>
</evidence>
<name>A0A182PZE8_9DIPT</name>
<dbReference type="Proteomes" id="UP000075886">
    <property type="component" value="Unassembled WGS sequence"/>
</dbReference>
<dbReference type="AlphaFoldDB" id="A0A182PZE8"/>
<keyword evidence="3" id="KW-1185">Reference proteome</keyword>
<dbReference type="VEuPathDB" id="VectorBase:AFAF000041"/>
<feature type="compositionally biased region" description="Low complexity" evidence="1">
    <location>
        <begin position="27"/>
        <end position="56"/>
    </location>
</feature>
<dbReference type="EnsemblMetazoa" id="AFAF000041-RA">
    <property type="protein sequence ID" value="AFAF000041-PA"/>
    <property type="gene ID" value="AFAF000041"/>
</dbReference>
<protein>
    <submittedName>
        <fullName evidence="2">Uncharacterized protein</fullName>
    </submittedName>
</protein>
<reference evidence="3" key="1">
    <citation type="submission" date="2014-01" db="EMBL/GenBank/DDBJ databases">
        <title>The Genome Sequence of Anopheles farauti FAR1 (V2).</title>
        <authorList>
            <consortium name="The Broad Institute Genomics Platform"/>
            <person name="Neafsey D.E."/>
            <person name="Besansky N."/>
            <person name="Howell P."/>
            <person name="Walton C."/>
            <person name="Young S.K."/>
            <person name="Zeng Q."/>
            <person name="Gargeya S."/>
            <person name="Fitzgerald M."/>
            <person name="Haas B."/>
            <person name="Abouelleil A."/>
            <person name="Allen A.W."/>
            <person name="Alvarado L."/>
            <person name="Arachchi H.M."/>
            <person name="Berlin A.M."/>
            <person name="Chapman S.B."/>
            <person name="Gainer-Dewar J."/>
            <person name="Goldberg J."/>
            <person name="Griggs A."/>
            <person name="Gujja S."/>
            <person name="Hansen M."/>
            <person name="Howarth C."/>
            <person name="Imamovic A."/>
            <person name="Ireland A."/>
            <person name="Larimer J."/>
            <person name="McCowan C."/>
            <person name="Murphy C."/>
            <person name="Pearson M."/>
            <person name="Poon T.W."/>
            <person name="Priest M."/>
            <person name="Roberts A."/>
            <person name="Saif S."/>
            <person name="Shea T."/>
            <person name="Sisk P."/>
            <person name="Sykes S."/>
            <person name="Wortman J."/>
            <person name="Nusbaum C."/>
            <person name="Birren B."/>
        </authorList>
    </citation>
    <scope>NUCLEOTIDE SEQUENCE [LARGE SCALE GENOMIC DNA]</scope>
    <source>
        <strain evidence="3">FAR1</strain>
    </source>
</reference>
<dbReference type="EMBL" id="AXCN02000807">
    <property type="status" value="NOT_ANNOTATED_CDS"/>
    <property type="molecule type" value="Genomic_DNA"/>
</dbReference>
<sequence>MRTRLASLIVVKQEPSSSSSSPPPQPSLFSSPSSSCSSSSSSSLSSSSSSPPSSLFRSSLVVADGCDGPAQCYGTAGGAIEVNNNRNTIHDAYYCPRNGHGYGAPADGFGGDLNNNDPAPSNEFEFFDEKKFR</sequence>
<evidence type="ECO:0000313" key="3">
    <source>
        <dbReference type="Proteomes" id="UP000075886"/>
    </source>
</evidence>
<evidence type="ECO:0000313" key="2">
    <source>
        <dbReference type="EnsemblMetazoa" id="AFAF000041-PA"/>
    </source>
</evidence>